<dbReference type="GO" id="GO:0016020">
    <property type="term" value="C:membrane"/>
    <property type="evidence" value="ECO:0007669"/>
    <property type="project" value="UniProtKB-SubCell"/>
</dbReference>
<dbReference type="InterPro" id="IPR002293">
    <property type="entry name" value="AA/rel_permease1"/>
</dbReference>
<keyword evidence="6 7" id="KW-0472">Membrane</keyword>
<evidence type="ECO:0000256" key="1">
    <source>
        <dbReference type="ARBA" id="ARBA00004141"/>
    </source>
</evidence>
<evidence type="ECO:0000256" key="7">
    <source>
        <dbReference type="SAM" id="Phobius"/>
    </source>
</evidence>
<evidence type="ECO:0000313" key="9">
    <source>
        <dbReference type="EMBL" id="CAD8579776.1"/>
    </source>
</evidence>
<keyword evidence="5 7" id="KW-1133">Transmembrane helix</keyword>
<feature type="transmembrane region" description="Helical" evidence="7">
    <location>
        <begin position="151"/>
        <end position="176"/>
    </location>
</feature>
<dbReference type="Pfam" id="PF13906">
    <property type="entry name" value="AA_permease_C"/>
    <property type="match status" value="1"/>
</dbReference>
<evidence type="ECO:0000256" key="4">
    <source>
        <dbReference type="ARBA" id="ARBA00022692"/>
    </source>
</evidence>
<dbReference type="AlphaFoldDB" id="A0A7S0KGU1"/>
<dbReference type="InterPro" id="IPR029485">
    <property type="entry name" value="CAT_C"/>
</dbReference>
<keyword evidence="3" id="KW-0813">Transport</keyword>
<dbReference type="PANTHER" id="PTHR43243">
    <property type="entry name" value="INNER MEMBRANE TRANSPORTER YGJI-RELATED"/>
    <property type="match status" value="1"/>
</dbReference>
<evidence type="ECO:0000256" key="6">
    <source>
        <dbReference type="ARBA" id="ARBA00023136"/>
    </source>
</evidence>
<proteinExistence type="inferred from homology"/>
<evidence type="ECO:0000256" key="2">
    <source>
        <dbReference type="ARBA" id="ARBA00008572"/>
    </source>
</evidence>
<keyword evidence="4 7" id="KW-0812">Transmembrane</keyword>
<name>A0A7S0KGU1_9CHLO</name>
<feature type="transmembrane region" description="Helical" evidence="7">
    <location>
        <begin position="232"/>
        <end position="253"/>
    </location>
</feature>
<feature type="transmembrane region" description="Helical" evidence="7">
    <location>
        <begin position="403"/>
        <end position="427"/>
    </location>
</feature>
<feature type="domain" description="Cationic amino acid transporter C-terminal" evidence="8">
    <location>
        <begin position="402"/>
        <end position="448"/>
    </location>
</feature>
<feature type="transmembrane region" description="Helical" evidence="7">
    <location>
        <begin position="288"/>
        <end position="305"/>
    </location>
</feature>
<feature type="transmembrane region" description="Helical" evidence="7">
    <location>
        <begin position="188"/>
        <end position="212"/>
    </location>
</feature>
<evidence type="ECO:0000256" key="5">
    <source>
        <dbReference type="ARBA" id="ARBA00022989"/>
    </source>
</evidence>
<feature type="transmembrane region" description="Helical" evidence="7">
    <location>
        <begin position="119"/>
        <end position="139"/>
    </location>
</feature>
<dbReference type="Gene3D" id="1.20.1740.10">
    <property type="entry name" value="Amino acid/polyamine transporter I"/>
    <property type="match status" value="1"/>
</dbReference>
<dbReference type="PANTHER" id="PTHR43243:SF4">
    <property type="entry name" value="CATIONIC AMINO ACID TRANSPORTER 4"/>
    <property type="match status" value="1"/>
</dbReference>
<sequence length="504" mass="52640">MSYILAASTSAVTGLAYAEFAVSMPVAGSAYNYMMATFGELAAFLTGCNLALELTIASAAVARGWTSYAVALFGGSPNAARLIVWPDVVEIDVIAGAVVAAMTALLVSGAKETAKFNSVVTYISLAVIATVIIAGSTAIDADNWTPFAPNGAAGVISGASVVIFAFVGFDTIATCAEEVANPSADLPFGILVSLGICASLYALMCLVITGMVPYSLIDVHAPFAMAFQTHNLHWVSSIVSVGAIAAITTSLLLSMMGQPRIFMVMARDGLLPPWFADVSKRFGTPANASLFSGAVTGILGVMLDINLLAQLVSIGTLSIFCGVNLGLIVSRWTPKRATWAQRLPPLKRAAALLLSCFAFAIDYRARNARISWFGALSLIAVIASTASFKTIPMVNAPPPTRFAAPFVPVLPAVGVLLTSILIAGLGALAIIRYVVYTTVCAIAYITFATSRVIAEQSTRRVDDARVCQPRLWASSVPTSPTSTPAIEMPRLDAERPVQILGGAV</sequence>
<protein>
    <recommendedName>
        <fullName evidence="8">Cationic amino acid transporter C-terminal domain-containing protein</fullName>
    </recommendedName>
</protein>
<comment type="subcellular location">
    <subcellularLocation>
        <location evidence="1">Membrane</location>
        <topology evidence="1">Multi-pass membrane protein</topology>
    </subcellularLocation>
</comment>
<dbReference type="GO" id="GO:0015171">
    <property type="term" value="F:amino acid transmembrane transporter activity"/>
    <property type="evidence" value="ECO:0007669"/>
    <property type="project" value="TreeGrafter"/>
</dbReference>
<feature type="transmembrane region" description="Helical" evidence="7">
    <location>
        <begin position="371"/>
        <end position="391"/>
    </location>
</feature>
<reference evidence="9" key="1">
    <citation type="submission" date="2021-01" db="EMBL/GenBank/DDBJ databases">
        <authorList>
            <person name="Corre E."/>
            <person name="Pelletier E."/>
            <person name="Niang G."/>
            <person name="Scheremetjew M."/>
            <person name="Finn R."/>
            <person name="Kale V."/>
            <person name="Holt S."/>
            <person name="Cochrane G."/>
            <person name="Meng A."/>
            <person name="Brown T."/>
            <person name="Cohen L."/>
        </authorList>
    </citation>
    <scope>NUCLEOTIDE SEQUENCE</scope>
    <source>
        <strain evidence="9">Clade-D-RCC2572</strain>
    </source>
</reference>
<feature type="transmembrane region" description="Helical" evidence="7">
    <location>
        <begin position="91"/>
        <end position="107"/>
    </location>
</feature>
<gene>
    <name evidence="9" type="ORF">OMED0929_LOCUS2455</name>
</gene>
<evidence type="ECO:0000256" key="3">
    <source>
        <dbReference type="ARBA" id="ARBA00022448"/>
    </source>
</evidence>
<organism evidence="9">
    <name type="scientific">Ostreococcus mediterraneus</name>
    <dbReference type="NCBI Taxonomy" id="1486918"/>
    <lineage>
        <taxon>Eukaryota</taxon>
        <taxon>Viridiplantae</taxon>
        <taxon>Chlorophyta</taxon>
        <taxon>Mamiellophyceae</taxon>
        <taxon>Mamiellales</taxon>
        <taxon>Bathycoccaceae</taxon>
        <taxon>Ostreococcus</taxon>
    </lineage>
</organism>
<evidence type="ECO:0000259" key="8">
    <source>
        <dbReference type="Pfam" id="PF13906"/>
    </source>
</evidence>
<feature type="transmembrane region" description="Helical" evidence="7">
    <location>
        <begin position="311"/>
        <end position="329"/>
    </location>
</feature>
<feature type="transmembrane region" description="Helical" evidence="7">
    <location>
        <begin position="30"/>
        <end position="52"/>
    </location>
</feature>
<dbReference type="Pfam" id="PF13520">
    <property type="entry name" value="AA_permease_2"/>
    <property type="match status" value="1"/>
</dbReference>
<dbReference type="EMBL" id="HBEW01002987">
    <property type="protein sequence ID" value="CAD8579776.1"/>
    <property type="molecule type" value="Transcribed_RNA"/>
</dbReference>
<accession>A0A7S0KGU1</accession>
<comment type="similarity">
    <text evidence="2">Belongs to the amino acid-polyamine-organocation (APC) superfamily. Cationic amino acid transporter (CAT) (TC 2.A.3.3) family.</text>
</comment>